<evidence type="ECO:0000256" key="6">
    <source>
        <dbReference type="RuleBase" id="RU362125"/>
    </source>
</evidence>
<keyword evidence="3 6" id="KW-0285">Flavoprotein</keyword>
<dbReference type="RefSeq" id="WP_062360728.1">
    <property type="nucleotide sequence ID" value="NZ_CP151184.1"/>
</dbReference>
<dbReference type="InterPro" id="IPR046373">
    <property type="entry name" value="Acyl-CoA_Oxase/DH_mid-dom_sf"/>
</dbReference>
<evidence type="ECO:0000259" key="7">
    <source>
        <dbReference type="Pfam" id="PF00441"/>
    </source>
</evidence>
<evidence type="ECO:0000256" key="1">
    <source>
        <dbReference type="ARBA" id="ARBA00001974"/>
    </source>
</evidence>
<gene>
    <name evidence="10" type="ORF">SAMN05216230_102481</name>
</gene>
<proteinExistence type="inferred from homology"/>
<dbReference type="GO" id="GO:0050660">
    <property type="term" value="F:flavin adenine dinucleotide binding"/>
    <property type="evidence" value="ECO:0007669"/>
    <property type="project" value="InterPro"/>
</dbReference>
<dbReference type="InterPro" id="IPR006091">
    <property type="entry name" value="Acyl-CoA_Oxase/DH_mid-dom"/>
</dbReference>
<keyword evidence="4 6" id="KW-0274">FAD</keyword>
<sequence>MTDAYRQRLQAFVSERITPNVAAWEQLGAYPATLNREAGAAGLLGLGHDHRQLPDDPRAVAVLIEELTRSGAQGITMGLGSHFVSLKAVQATGHPIVHDLVPAVLDGRQSIALAITERQAGSDLRALECRATRQADGYRLNGHKAFICNATRADWLLMVGHCEDGLALFLVEGSAAGIRHTPRQALGWRCLPLADLELVDVPALRLTGKGGVGRLLQASLQQERLNLAVMAITSADMALQAAIDWCKSRQVGGKPLFDKSVIRQRLAEHYAQLTVSRQFVDTCVARQAEGTLDAHQVAIAKNSAVQTLETLARDAVQLHGAHGCVEPSLVERIHRDARLLAIGGGTHEIMLEIIARHL</sequence>
<evidence type="ECO:0000313" key="11">
    <source>
        <dbReference type="Proteomes" id="UP000199221"/>
    </source>
</evidence>
<evidence type="ECO:0000259" key="8">
    <source>
        <dbReference type="Pfam" id="PF02770"/>
    </source>
</evidence>
<dbReference type="EMBL" id="FOEQ01000002">
    <property type="protein sequence ID" value="SEQ34645.1"/>
    <property type="molecule type" value="Genomic_DNA"/>
</dbReference>
<dbReference type="Pfam" id="PF02771">
    <property type="entry name" value="Acyl-CoA_dh_N"/>
    <property type="match status" value="1"/>
</dbReference>
<dbReference type="GO" id="GO:0003995">
    <property type="term" value="F:acyl-CoA dehydrogenase activity"/>
    <property type="evidence" value="ECO:0007669"/>
    <property type="project" value="InterPro"/>
</dbReference>
<evidence type="ECO:0000256" key="4">
    <source>
        <dbReference type="ARBA" id="ARBA00022827"/>
    </source>
</evidence>
<feature type="domain" description="Acyl-CoA dehydrogenase/oxidase N-terminal" evidence="9">
    <location>
        <begin position="4"/>
        <end position="93"/>
    </location>
</feature>
<dbReference type="AlphaFoldDB" id="A0A1H9F9X6"/>
<name>A0A1H9F9X6_9PSED</name>
<dbReference type="GO" id="GO:0033539">
    <property type="term" value="P:fatty acid beta-oxidation using acyl-CoA dehydrogenase"/>
    <property type="evidence" value="ECO:0007669"/>
    <property type="project" value="TreeGrafter"/>
</dbReference>
<dbReference type="PANTHER" id="PTHR48083">
    <property type="entry name" value="MEDIUM-CHAIN SPECIFIC ACYL-COA DEHYDROGENASE, MITOCHONDRIAL-RELATED"/>
    <property type="match status" value="1"/>
</dbReference>
<dbReference type="Pfam" id="PF02770">
    <property type="entry name" value="Acyl-CoA_dh_M"/>
    <property type="match status" value="1"/>
</dbReference>
<evidence type="ECO:0000259" key="9">
    <source>
        <dbReference type="Pfam" id="PF02771"/>
    </source>
</evidence>
<feature type="domain" description="Acyl-CoA oxidase/dehydrogenase middle" evidence="8">
    <location>
        <begin position="112"/>
        <end position="201"/>
    </location>
</feature>
<dbReference type="InterPro" id="IPR037069">
    <property type="entry name" value="AcylCoA_DH/ox_N_sf"/>
</dbReference>
<dbReference type="SUPFAM" id="SSF47203">
    <property type="entry name" value="Acyl-CoA dehydrogenase C-terminal domain-like"/>
    <property type="match status" value="1"/>
</dbReference>
<dbReference type="Pfam" id="PF00441">
    <property type="entry name" value="Acyl-CoA_dh_1"/>
    <property type="match status" value="1"/>
</dbReference>
<evidence type="ECO:0000313" key="10">
    <source>
        <dbReference type="EMBL" id="SEQ34645.1"/>
    </source>
</evidence>
<dbReference type="Proteomes" id="UP000199221">
    <property type="component" value="Unassembled WGS sequence"/>
</dbReference>
<dbReference type="Gene3D" id="2.40.110.10">
    <property type="entry name" value="Butyryl-CoA Dehydrogenase, subunit A, domain 2"/>
    <property type="match status" value="1"/>
</dbReference>
<reference evidence="10 11" key="1">
    <citation type="submission" date="2016-10" db="EMBL/GenBank/DDBJ databases">
        <authorList>
            <person name="de Groot N.N."/>
        </authorList>
    </citation>
    <scope>NUCLEOTIDE SEQUENCE [LARGE SCALE GENOMIC DNA]</scope>
    <source>
        <strain evidence="10 11">LMG 27941</strain>
    </source>
</reference>
<feature type="domain" description="Acyl-CoA dehydrogenase/oxidase C-terminal" evidence="7">
    <location>
        <begin position="215"/>
        <end position="358"/>
    </location>
</feature>
<organism evidence="10 11">
    <name type="scientific">Pseudomonas soli</name>
    <dbReference type="NCBI Taxonomy" id="1306993"/>
    <lineage>
        <taxon>Bacteria</taxon>
        <taxon>Pseudomonadati</taxon>
        <taxon>Pseudomonadota</taxon>
        <taxon>Gammaproteobacteria</taxon>
        <taxon>Pseudomonadales</taxon>
        <taxon>Pseudomonadaceae</taxon>
        <taxon>Pseudomonas</taxon>
    </lineage>
</organism>
<keyword evidence="5 6" id="KW-0560">Oxidoreductase</keyword>
<dbReference type="Gene3D" id="1.10.540.10">
    <property type="entry name" value="Acyl-CoA dehydrogenase/oxidase, N-terminal domain"/>
    <property type="match status" value="1"/>
</dbReference>
<comment type="cofactor">
    <cofactor evidence="1 6">
        <name>FAD</name>
        <dbReference type="ChEBI" id="CHEBI:57692"/>
    </cofactor>
</comment>
<dbReference type="InterPro" id="IPR013786">
    <property type="entry name" value="AcylCoA_DH/ox_N"/>
</dbReference>
<dbReference type="InterPro" id="IPR050741">
    <property type="entry name" value="Acyl-CoA_dehydrogenase"/>
</dbReference>
<evidence type="ECO:0000256" key="2">
    <source>
        <dbReference type="ARBA" id="ARBA00009347"/>
    </source>
</evidence>
<dbReference type="InterPro" id="IPR006089">
    <property type="entry name" value="Acyl-CoA_DH_CS"/>
</dbReference>
<dbReference type="InterPro" id="IPR009075">
    <property type="entry name" value="AcylCo_DH/oxidase_C"/>
</dbReference>
<dbReference type="SUPFAM" id="SSF56645">
    <property type="entry name" value="Acyl-CoA dehydrogenase NM domain-like"/>
    <property type="match status" value="1"/>
</dbReference>
<dbReference type="PROSITE" id="PS00072">
    <property type="entry name" value="ACYL_COA_DH_1"/>
    <property type="match status" value="1"/>
</dbReference>
<dbReference type="Gene3D" id="1.20.140.10">
    <property type="entry name" value="Butyryl-CoA Dehydrogenase, subunit A, domain 3"/>
    <property type="match status" value="1"/>
</dbReference>
<protein>
    <submittedName>
        <fullName evidence="10">Acyl-CoA dehydrogenase</fullName>
    </submittedName>
</protein>
<dbReference type="GO" id="GO:0005737">
    <property type="term" value="C:cytoplasm"/>
    <property type="evidence" value="ECO:0007669"/>
    <property type="project" value="TreeGrafter"/>
</dbReference>
<comment type="similarity">
    <text evidence="2 6">Belongs to the acyl-CoA dehydrogenase family.</text>
</comment>
<dbReference type="InterPro" id="IPR036250">
    <property type="entry name" value="AcylCo_DH-like_C"/>
</dbReference>
<dbReference type="PANTHER" id="PTHR48083:SF28">
    <property type="entry name" value="ACYL-COA DEHYDROGENASE FAMILY PROTEIN (AFU_ORTHOLOGUE AFUA_6G10880)-RELATED"/>
    <property type="match status" value="1"/>
</dbReference>
<evidence type="ECO:0000256" key="3">
    <source>
        <dbReference type="ARBA" id="ARBA00022630"/>
    </source>
</evidence>
<dbReference type="InterPro" id="IPR009100">
    <property type="entry name" value="AcylCoA_DH/oxidase_NM_dom_sf"/>
</dbReference>
<evidence type="ECO:0000256" key="5">
    <source>
        <dbReference type="ARBA" id="ARBA00023002"/>
    </source>
</evidence>
<accession>A0A1H9F9X6</accession>